<name>D4GPK3_HALVD</name>
<evidence type="ECO:0000259" key="2">
    <source>
        <dbReference type="Pfam" id="PF13185"/>
    </source>
</evidence>
<dbReference type="eggNOG" id="arCOG02334">
    <property type="taxonomic scope" value="Archaea"/>
</dbReference>
<dbReference type="SUPFAM" id="SSF55781">
    <property type="entry name" value="GAF domain-like"/>
    <property type="match status" value="1"/>
</dbReference>
<dbReference type="InterPro" id="IPR029016">
    <property type="entry name" value="GAF-like_dom_sf"/>
</dbReference>
<dbReference type="HOGENOM" id="CLU_914013_0_0_2"/>
<evidence type="ECO:0000256" key="1">
    <source>
        <dbReference type="SAM" id="Coils"/>
    </source>
</evidence>
<dbReference type="KEGG" id="hvo:HVO_B0202"/>
<dbReference type="EMBL" id="CP001953">
    <property type="protein sequence ID" value="ADE01286.1"/>
    <property type="molecule type" value="Genomic_DNA"/>
</dbReference>
<sequence>MVRSPNWNQTDVARAIPTASKTEVDQLLASLQRLTGIGVWSYDVSRDELWWSDEAKRIHGFDAAATPTVSDVVEQYAEGDQDGVLVRLGDAIEHGEPFAIDVRYASERTTERSIRLSCDPLVEDGQTVTLYGVVRDVTDTKRQEQRIEILRRTSQELRNASSKAEVAEILADAAKNVLGLVNTTVRLVDENRNMLQTIEATEECLERAGDRPNYSVSEDTPAARTYRTGEPVIHANHEHTEDDHSRGALQSGLYVPIGSHGVLSAGDVVVDAFEEHDLEAAGLLGQLGAEAITRIGWVKRSRAI</sequence>
<dbReference type="InterPro" id="IPR003018">
    <property type="entry name" value="GAF"/>
</dbReference>
<dbReference type="AlphaFoldDB" id="D4GPK3"/>
<dbReference type="Gene3D" id="3.30.450.40">
    <property type="match status" value="1"/>
</dbReference>
<reference evidence="3 4" key="1">
    <citation type="journal article" date="2010" name="PLoS ONE">
        <title>The complete genome sequence of Haloferax volcanii DS2, a model archaeon.</title>
        <authorList>
            <person name="Hartman A.L."/>
            <person name="Norais C."/>
            <person name="Badger J.H."/>
            <person name="Delmas S."/>
            <person name="Haldenby S."/>
            <person name="Madupu R."/>
            <person name="Robinson J."/>
            <person name="Khouri H."/>
            <person name="Ren Q."/>
            <person name="Lowe T.M."/>
            <person name="Maupin-Furlow J."/>
            <person name="Pohlschroder M."/>
            <person name="Daniels C."/>
            <person name="Pfeiffer F."/>
            <person name="Allers T."/>
            <person name="Eisen J.A."/>
        </authorList>
    </citation>
    <scope>NUCLEOTIDE SEQUENCE [LARGE SCALE GENOMIC DNA]</scope>
    <source>
        <strain evidence="4">ATCC 29605 / DSM 3757 / JCM 8879 / NBRC 14742 / NCIMB 2012 / VKM B-1768 / DS2</strain>
    </source>
</reference>
<keyword evidence="4" id="KW-1185">Reference proteome</keyword>
<keyword evidence="1" id="KW-0175">Coiled coil</keyword>
<dbReference type="EnsemblBacteria" id="ADE01286">
    <property type="protein sequence ID" value="ADE01286"/>
    <property type="gene ID" value="HVO_B0202"/>
</dbReference>
<dbReference type="Pfam" id="PF13185">
    <property type="entry name" value="GAF_2"/>
    <property type="match status" value="1"/>
</dbReference>
<protein>
    <submittedName>
        <fullName evidence="3">Sensor box protein</fullName>
    </submittedName>
</protein>
<dbReference type="PaxDb" id="309800-C498_02625"/>
<proteinExistence type="predicted"/>
<dbReference type="SUPFAM" id="SSF55785">
    <property type="entry name" value="PYP-like sensor domain (PAS domain)"/>
    <property type="match status" value="1"/>
</dbReference>
<evidence type="ECO:0000313" key="4">
    <source>
        <dbReference type="Proteomes" id="UP000008243"/>
    </source>
</evidence>
<feature type="domain" description="GAF" evidence="2">
    <location>
        <begin position="162"/>
        <end position="292"/>
    </location>
</feature>
<gene>
    <name evidence="3" type="ordered locus">HVO_B0202</name>
</gene>
<evidence type="ECO:0000313" key="3">
    <source>
        <dbReference type="EMBL" id="ADE01286.1"/>
    </source>
</evidence>
<dbReference type="Proteomes" id="UP000008243">
    <property type="component" value="Plasmid pHV3"/>
</dbReference>
<organism evidence="3 4">
    <name type="scientific">Haloferax volcanii (strain ATCC 29605 / DSM 3757 / JCM 8879 / NBRC 14742 / NCIMB 2012 / VKM B-1768 / DS2)</name>
    <name type="common">Halobacterium volcanii</name>
    <dbReference type="NCBI Taxonomy" id="309800"/>
    <lineage>
        <taxon>Archaea</taxon>
        <taxon>Methanobacteriati</taxon>
        <taxon>Methanobacteriota</taxon>
        <taxon>Stenosarchaea group</taxon>
        <taxon>Halobacteria</taxon>
        <taxon>Halobacteriales</taxon>
        <taxon>Haloferacaceae</taxon>
        <taxon>Haloferax</taxon>
    </lineage>
</organism>
<dbReference type="eggNOG" id="arCOG02352">
    <property type="taxonomic scope" value="Archaea"/>
</dbReference>
<geneLocation type="plasmid" evidence="3 4">
    <name>pHV3</name>
</geneLocation>
<feature type="coiled-coil region" evidence="1">
    <location>
        <begin position="140"/>
        <end position="170"/>
    </location>
</feature>
<dbReference type="InterPro" id="IPR035965">
    <property type="entry name" value="PAS-like_dom_sf"/>
</dbReference>
<dbReference type="Gene3D" id="3.30.450.20">
    <property type="entry name" value="PAS domain"/>
    <property type="match status" value="1"/>
</dbReference>
<accession>D4GPK3</accession>
<keyword evidence="3" id="KW-0614">Plasmid</keyword>